<sequence>MFQALIKLLKIAAELKILENWEDILGGDSDEELREVEDGDEEDEEEEKKKIKMMTIQRTNLSEASENDDEIDKPPEEYVKHDSDDKIEYETADGKKVKVYFSLGRRKWFRPIDPALAKPKDQKERRQ</sequence>
<dbReference type="EMBL" id="CM042033">
    <property type="protein sequence ID" value="KAI3774193.1"/>
    <property type="molecule type" value="Genomic_DNA"/>
</dbReference>
<reference evidence="2" key="1">
    <citation type="journal article" date="2022" name="Mol. Ecol. Resour.">
        <title>The genomes of chicory, endive, great burdock and yacon provide insights into Asteraceae palaeo-polyploidization history and plant inulin production.</title>
        <authorList>
            <person name="Fan W."/>
            <person name="Wang S."/>
            <person name="Wang H."/>
            <person name="Wang A."/>
            <person name="Jiang F."/>
            <person name="Liu H."/>
            <person name="Zhao H."/>
            <person name="Xu D."/>
            <person name="Zhang Y."/>
        </authorList>
    </citation>
    <scope>NUCLEOTIDE SEQUENCE [LARGE SCALE GENOMIC DNA]</scope>
    <source>
        <strain evidence="2">cv. Yunnan</strain>
    </source>
</reference>
<name>A0ACB9FTE2_9ASTR</name>
<organism evidence="1 2">
    <name type="scientific">Smallanthus sonchifolius</name>
    <dbReference type="NCBI Taxonomy" id="185202"/>
    <lineage>
        <taxon>Eukaryota</taxon>
        <taxon>Viridiplantae</taxon>
        <taxon>Streptophyta</taxon>
        <taxon>Embryophyta</taxon>
        <taxon>Tracheophyta</taxon>
        <taxon>Spermatophyta</taxon>
        <taxon>Magnoliopsida</taxon>
        <taxon>eudicotyledons</taxon>
        <taxon>Gunneridae</taxon>
        <taxon>Pentapetalae</taxon>
        <taxon>asterids</taxon>
        <taxon>campanulids</taxon>
        <taxon>Asterales</taxon>
        <taxon>Asteraceae</taxon>
        <taxon>Asteroideae</taxon>
        <taxon>Heliantheae alliance</taxon>
        <taxon>Millerieae</taxon>
        <taxon>Smallanthus</taxon>
    </lineage>
</organism>
<evidence type="ECO:0000313" key="1">
    <source>
        <dbReference type="EMBL" id="KAI3774193.1"/>
    </source>
</evidence>
<comment type="caution">
    <text evidence="1">The sequence shown here is derived from an EMBL/GenBank/DDBJ whole genome shotgun (WGS) entry which is preliminary data.</text>
</comment>
<gene>
    <name evidence="1" type="ORF">L1987_48738</name>
</gene>
<keyword evidence="2" id="KW-1185">Reference proteome</keyword>
<evidence type="ECO:0000313" key="2">
    <source>
        <dbReference type="Proteomes" id="UP001056120"/>
    </source>
</evidence>
<reference evidence="1 2" key="2">
    <citation type="journal article" date="2022" name="Mol. Ecol. Resour.">
        <title>The genomes of chicory, endive, great burdock and yacon provide insights into Asteraceae paleo-polyploidization history and plant inulin production.</title>
        <authorList>
            <person name="Fan W."/>
            <person name="Wang S."/>
            <person name="Wang H."/>
            <person name="Wang A."/>
            <person name="Jiang F."/>
            <person name="Liu H."/>
            <person name="Zhao H."/>
            <person name="Xu D."/>
            <person name="Zhang Y."/>
        </authorList>
    </citation>
    <scope>NUCLEOTIDE SEQUENCE [LARGE SCALE GENOMIC DNA]</scope>
    <source>
        <strain evidence="2">cv. Yunnan</strain>
        <tissue evidence="1">Leaves</tissue>
    </source>
</reference>
<proteinExistence type="predicted"/>
<accession>A0ACB9FTE2</accession>
<dbReference type="Proteomes" id="UP001056120">
    <property type="component" value="Linkage Group LG16"/>
</dbReference>
<protein>
    <submittedName>
        <fullName evidence="1">Uncharacterized protein</fullName>
    </submittedName>
</protein>